<feature type="region of interest" description="Disordered" evidence="2">
    <location>
        <begin position="19"/>
        <end position="70"/>
    </location>
</feature>
<dbReference type="WBParaSite" id="Csp11.Scaffold630.g20923.t1">
    <property type="protein sequence ID" value="Csp11.Scaffold630.g20923.t1"/>
    <property type="gene ID" value="Csp11.Scaffold630.g20923"/>
</dbReference>
<comment type="caution">
    <text evidence="1">Lacks conserved residue(s) required for the propagation of feature annotation.</text>
</comment>
<dbReference type="STRING" id="1561998.A0A1I7UZL2"/>
<dbReference type="InterPro" id="IPR001506">
    <property type="entry name" value="Peptidase_M12A"/>
</dbReference>
<dbReference type="GO" id="GO:0004222">
    <property type="term" value="F:metalloendopeptidase activity"/>
    <property type="evidence" value="ECO:0007669"/>
    <property type="project" value="InterPro"/>
</dbReference>
<dbReference type="GO" id="GO:0006508">
    <property type="term" value="P:proteolysis"/>
    <property type="evidence" value="ECO:0007669"/>
    <property type="project" value="InterPro"/>
</dbReference>
<organism evidence="4 5">
    <name type="scientific">Caenorhabditis tropicalis</name>
    <dbReference type="NCBI Taxonomy" id="1561998"/>
    <lineage>
        <taxon>Eukaryota</taxon>
        <taxon>Metazoa</taxon>
        <taxon>Ecdysozoa</taxon>
        <taxon>Nematoda</taxon>
        <taxon>Chromadorea</taxon>
        <taxon>Rhabditida</taxon>
        <taxon>Rhabditina</taxon>
        <taxon>Rhabditomorpha</taxon>
        <taxon>Rhabditoidea</taxon>
        <taxon>Rhabditidae</taxon>
        <taxon>Peloderinae</taxon>
        <taxon>Caenorhabditis</taxon>
    </lineage>
</organism>
<feature type="compositionally biased region" description="Low complexity" evidence="2">
    <location>
        <begin position="23"/>
        <end position="44"/>
    </location>
</feature>
<evidence type="ECO:0000256" key="1">
    <source>
        <dbReference type="PROSITE-ProRule" id="PRU01211"/>
    </source>
</evidence>
<dbReference type="PROSITE" id="PS51864">
    <property type="entry name" value="ASTACIN"/>
    <property type="match status" value="1"/>
</dbReference>
<keyword evidence="4" id="KW-1185">Reference proteome</keyword>
<dbReference type="Proteomes" id="UP000095282">
    <property type="component" value="Unplaced"/>
</dbReference>
<dbReference type="eggNOG" id="ENOG502TKB4">
    <property type="taxonomic scope" value="Eukaryota"/>
</dbReference>
<evidence type="ECO:0000259" key="3">
    <source>
        <dbReference type="PROSITE" id="PS51864"/>
    </source>
</evidence>
<name>A0A1I7UZL2_9PELO</name>
<proteinExistence type="predicted"/>
<dbReference type="AlphaFoldDB" id="A0A1I7UZL2"/>
<protein>
    <submittedName>
        <fullName evidence="5">Peptidase M12A domain-containing protein</fullName>
    </submittedName>
</protein>
<reference evidence="5" key="1">
    <citation type="submission" date="2016-11" db="UniProtKB">
        <authorList>
            <consortium name="WormBaseParasite"/>
        </authorList>
    </citation>
    <scope>IDENTIFICATION</scope>
</reference>
<feature type="compositionally biased region" description="Polar residues" evidence="2">
    <location>
        <begin position="54"/>
        <end position="63"/>
    </location>
</feature>
<evidence type="ECO:0000313" key="4">
    <source>
        <dbReference type="Proteomes" id="UP000095282"/>
    </source>
</evidence>
<sequence>MGQRVKFSDVDVRKINKLYNCPSSSSSSSSSNNNQINTNSIINNHPQSRYAGLPSSNQQTNNRRMIRIFG</sequence>
<feature type="domain" description="Peptidase M12A" evidence="3">
    <location>
        <begin position="1"/>
        <end position="22"/>
    </location>
</feature>
<evidence type="ECO:0000313" key="5">
    <source>
        <dbReference type="WBParaSite" id="Csp11.Scaffold630.g20923.t1"/>
    </source>
</evidence>
<evidence type="ECO:0000256" key="2">
    <source>
        <dbReference type="SAM" id="MobiDB-lite"/>
    </source>
</evidence>
<accession>A0A1I7UZL2</accession>